<evidence type="ECO:0000256" key="1">
    <source>
        <dbReference type="ARBA" id="ARBA00011955"/>
    </source>
</evidence>
<dbReference type="PANTHER" id="PTHR30040">
    <property type="entry name" value="THIAMINE BIOSYNTHESIS LIPOPROTEIN APBE"/>
    <property type="match status" value="1"/>
</dbReference>
<evidence type="ECO:0000256" key="7">
    <source>
        <dbReference type="ARBA" id="ARBA00022842"/>
    </source>
</evidence>
<dbReference type="SUPFAM" id="SSF143631">
    <property type="entry name" value="ApbE-like"/>
    <property type="match status" value="1"/>
</dbReference>
<dbReference type="GO" id="GO:0046872">
    <property type="term" value="F:metal ion binding"/>
    <property type="evidence" value="ECO:0007669"/>
    <property type="project" value="UniProtKB-UniRule"/>
</dbReference>
<dbReference type="Gene3D" id="3.10.520.10">
    <property type="entry name" value="ApbE-like domains"/>
    <property type="match status" value="1"/>
</dbReference>
<evidence type="ECO:0000256" key="8">
    <source>
        <dbReference type="ARBA" id="ARBA00031306"/>
    </source>
</evidence>
<feature type="binding site" evidence="11">
    <location>
        <position position="294"/>
    </location>
    <ligand>
        <name>Mg(2+)</name>
        <dbReference type="ChEBI" id="CHEBI:18420"/>
    </ligand>
</feature>
<name>A0A8B6M494_METTU</name>
<dbReference type="AlphaFoldDB" id="A0A8B6M494"/>
<keyword evidence="7 10" id="KW-0460">Magnesium</keyword>
<comment type="caution">
    <text evidence="13">The sequence shown here is derived from an EMBL/GenBank/DDBJ whole genome shotgun (WGS) entry which is preliminary data.</text>
</comment>
<feature type="chain" id="PRO_5039939592" description="FAD:protein FMN transferase" evidence="12">
    <location>
        <begin position="30"/>
        <end position="329"/>
    </location>
</feature>
<feature type="signal peptide" evidence="12">
    <location>
        <begin position="1"/>
        <end position="29"/>
    </location>
</feature>
<evidence type="ECO:0000256" key="11">
    <source>
        <dbReference type="PIRSR" id="PIRSR006268-2"/>
    </source>
</evidence>
<evidence type="ECO:0000313" key="14">
    <source>
        <dbReference type="Proteomes" id="UP000485880"/>
    </source>
</evidence>
<dbReference type="InterPro" id="IPR006311">
    <property type="entry name" value="TAT_signal"/>
</dbReference>
<keyword evidence="14" id="KW-1185">Reference proteome</keyword>
<feature type="binding site" evidence="11">
    <location>
        <position position="290"/>
    </location>
    <ligand>
        <name>Mg(2+)</name>
        <dbReference type="ChEBI" id="CHEBI:18420"/>
    </ligand>
</feature>
<evidence type="ECO:0000256" key="2">
    <source>
        <dbReference type="ARBA" id="ARBA00016337"/>
    </source>
</evidence>
<sequence>MGTTRRRFIAITAAAGGLPLLPCARSAPATPLLRIWTGSALGADATLQIHHPDPATADRLIAASLAEVERLERILSLYRADSALCRLNRDGVLLDPPFDLVRVLSESRRYGAISGGAFDVTVQPLWDLYAKYFSRPEAAPGGPPSGAIAATIARVDQGALEIDPARLRLARPGMGVTLNGIGQGYVTDRVVEVLRGAGVEHALVDMGETRALGAHPDGGSWSVGLEDPRAPGKIVERIPLVDRAVATSGGYGAVFDAGGNFNHIFEPWSGRTSWRWLSVSIEADTATEADALSTAFTVMPPEATAPVVRALGLVAHFVRPDGSRLVQRA</sequence>
<keyword evidence="5 10" id="KW-0479">Metal-binding</keyword>
<comment type="cofactor">
    <cofactor evidence="11">
        <name>Mg(2+)</name>
        <dbReference type="ChEBI" id="CHEBI:18420"/>
    </cofactor>
    <cofactor evidence="11">
        <name>Mn(2+)</name>
        <dbReference type="ChEBI" id="CHEBI:29035"/>
    </cofactor>
    <text evidence="11">Magnesium. Can also use manganese.</text>
</comment>
<keyword evidence="4 10" id="KW-0808">Transferase</keyword>
<keyword evidence="12" id="KW-0732">Signal</keyword>
<dbReference type="PIRSF" id="PIRSF006268">
    <property type="entry name" value="ApbE"/>
    <property type="match status" value="1"/>
</dbReference>
<evidence type="ECO:0000256" key="9">
    <source>
        <dbReference type="ARBA" id="ARBA00048540"/>
    </source>
</evidence>
<comment type="similarity">
    <text evidence="10">Belongs to the ApbE family.</text>
</comment>
<evidence type="ECO:0000256" key="6">
    <source>
        <dbReference type="ARBA" id="ARBA00022827"/>
    </source>
</evidence>
<dbReference type="EC" id="2.7.1.180" evidence="1 10"/>
<evidence type="ECO:0000256" key="3">
    <source>
        <dbReference type="ARBA" id="ARBA00022630"/>
    </source>
</evidence>
<accession>A0A8B6M494</accession>
<comment type="catalytic activity">
    <reaction evidence="9 10">
        <text>L-threonyl-[protein] + FAD = FMN-L-threonyl-[protein] + AMP + H(+)</text>
        <dbReference type="Rhea" id="RHEA:36847"/>
        <dbReference type="Rhea" id="RHEA-COMP:11060"/>
        <dbReference type="Rhea" id="RHEA-COMP:11061"/>
        <dbReference type="ChEBI" id="CHEBI:15378"/>
        <dbReference type="ChEBI" id="CHEBI:30013"/>
        <dbReference type="ChEBI" id="CHEBI:57692"/>
        <dbReference type="ChEBI" id="CHEBI:74257"/>
        <dbReference type="ChEBI" id="CHEBI:456215"/>
        <dbReference type="EC" id="2.7.1.180"/>
    </reaction>
</comment>
<evidence type="ECO:0000313" key="13">
    <source>
        <dbReference type="EMBL" id="VTZ49841.1"/>
    </source>
</evidence>
<protein>
    <recommendedName>
        <fullName evidence="2 10">FAD:protein FMN transferase</fullName>
        <ecNumber evidence="1 10">2.7.1.180</ecNumber>
    </recommendedName>
    <alternativeName>
        <fullName evidence="8 10">Flavin transferase</fullName>
    </alternativeName>
</protein>
<gene>
    <name evidence="13" type="ORF">MPC4_20051</name>
</gene>
<feature type="binding site" evidence="11">
    <location>
        <position position="180"/>
    </location>
    <ligand>
        <name>Mg(2+)</name>
        <dbReference type="ChEBI" id="CHEBI:18420"/>
    </ligand>
</feature>
<evidence type="ECO:0000256" key="5">
    <source>
        <dbReference type="ARBA" id="ARBA00022723"/>
    </source>
</evidence>
<keyword evidence="3 10" id="KW-0285">Flavoprotein</keyword>
<dbReference type="Pfam" id="PF02424">
    <property type="entry name" value="ApbE"/>
    <property type="match status" value="1"/>
</dbReference>
<dbReference type="EMBL" id="CABFMQ020000076">
    <property type="protein sequence ID" value="VTZ49841.1"/>
    <property type="molecule type" value="Genomic_DNA"/>
</dbReference>
<dbReference type="PROSITE" id="PS51318">
    <property type="entry name" value="TAT"/>
    <property type="match status" value="1"/>
</dbReference>
<reference evidence="13 14" key="1">
    <citation type="submission" date="2019-05" db="EMBL/GenBank/DDBJ databases">
        <authorList>
            <person name="Farhan Ul Haque M."/>
        </authorList>
    </citation>
    <scope>NUCLEOTIDE SEQUENCE [LARGE SCALE GENOMIC DNA]</scope>
    <source>
        <strain evidence="13">2</strain>
    </source>
</reference>
<dbReference type="InterPro" id="IPR024932">
    <property type="entry name" value="ApbE"/>
</dbReference>
<organism evidence="13 14">
    <name type="scientific">Methylocella tundrae</name>
    <dbReference type="NCBI Taxonomy" id="227605"/>
    <lineage>
        <taxon>Bacteria</taxon>
        <taxon>Pseudomonadati</taxon>
        <taxon>Pseudomonadota</taxon>
        <taxon>Alphaproteobacteria</taxon>
        <taxon>Hyphomicrobiales</taxon>
        <taxon>Beijerinckiaceae</taxon>
        <taxon>Methylocella</taxon>
    </lineage>
</organism>
<dbReference type="RefSeq" id="WP_174512066.1">
    <property type="nucleotide sequence ID" value="NZ_CABFMQ020000076.1"/>
</dbReference>
<dbReference type="GO" id="GO:0016740">
    <property type="term" value="F:transferase activity"/>
    <property type="evidence" value="ECO:0007669"/>
    <property type="project" value="UniProtKB-UniRule"/>
</dbReference>
<proteinExistence type="inferred from homology"/>
<dbReference type="PANTHER" id="PTHR30040:SF2">
    <property type="entry name" value="FAD:PROTEIN FMN TRANSFERASE"/>
    <property type="match status" value="1"/>
</dbReference>
<evidence type="ECO:0000256" key="10">
    <source>
        <dbReference type="PIRNR" id="PIRNR006268"/>
    </source>
</evidence>
<evidence type="ECO:0000256" key="4">
    <source>
        <dbReference type="ARBA" id="ARBA00022679"/>
    </source>
</evidence>
<dbReference type="Proteomes" id="UP000485880">
    <property type="component" value="Unassembled WGS sequence"/>
</dbReference>
<evidence type="ECO:0000256" key="12">
    <source>
        <dbReference type="SAM" id="SignalP"/>
    </source>
</evidence>
<dbReference type="InterPro" id="IPR003374">
    <property type="entry name" value="ApbE-like_sf"/>
</dbReference>
<keyword evidence="6 10" id="KW-0274">FAD</keyword>